<dbReference type="Proteomes" id="UP000198851">
    <property type="component" value="Unassembled WGS sequence"/>
</dbReference>
<dbReference type="PROSITE" id="PS51007">
    <property type="entry name" value="CYTC"/>
    <property type="match status" value="2"/>
</dbReference>
<protein>
    <submittedName>
        <fullName evidence="6">Cytochrome c, mono-and diheme variants</fullName>
    </submittedName>
</protein>
<dbReference type="PANTHER" id="PTHR35008:SF8">
    <property type="entry name" value="ALCOHOL DEHYDROGENASE CYTOCHROME C SUBUNIT"/>
    <property type="match status" value="1"/>
</dbReference>
<dbReference type="InterPro" id="IPR036909">
    <property type="entry name" value="Cyt_c-like_dom_sf"/>
</dbReference>
<dbReference type="Pfam" id="PF00034">
    <property type="entry name" value="Cytochrom_C"/>
    <property type="match status" value="2"/>
</dbReference>
<dbReference type="OrthoDB" id="9811281at2"/>
<proteinExistence type="predicted"/>
<name>A0A1I4B866_9RHOB</name>
<keyword evidence="3 4" id="KW-0408">Iron</keyword>
<dbReference type="RefSeq" id="WP_093320569.1">
    <property type="nucleotide sequence ID" value="NZ_FOSZ01000001.1"/>
</dbReference>
<organism evidence="6 7">
    <name type="scientific">Shimia haliotis</name>
    <dbReference type="NCBI Taxonomy" id="1280847"/>
    <lineage>
        <taxon>Bacteria</taxon>
        <taxon>Pseudomonadati</taxon>
        <taxon>Pseudomonadota</taxon>
        <taxon>Alphaproteobacteria</taxon>
        <taxon>Rhodobacterales</taxon>
        <taxon>Roseobacteraceae</taxon>
    </lineage>
</organism>
<accession>A0A1I4B866</accession>
<dbReference type="EMBL" id="FOSZ01000001">
    <property type="protein sequence ID" value="SFK64096.1"/>
    <property type="molecule type" value="Genomic_DNA"/>
</dbReference>
<keyword evidence="1 4" id="KW-0349">Heme</keyword>
<evidence type="ECO:0000256" key="4">
    <source>
        <dbReference type="PROSITE-ProRule" id="PRU00433"/>
    </source>
</evidence>
<dbReference type="InterPro" id="IPR009056">
    <property type="entry name" value="Cyt_c-like_dom"/>
</dbReference>
<evidence type="ECO:0000256" key="3">
    <source>
        <dbReference type="ARBA" id="ARBA00023004"/>
    </source>
</evidence>
<dbReference type="SUPFAM" id="SSF46626">
    <property type="entry name" value="Cytochrome c"/>
    <property type="match status" value="2"/>
</dbReference>
<keyword evidence="7" id="KW-1185">Reference proteome</keyword>
<dbReference type="STRING" id="1280847.SAMN04488036_101828"/>
<dbReference type="GO" id="GO:0020037">
    <property type="term" value="F:heme binding"/>
    <property type="evidence" value="ECO:0007669"/>
    <property type="project" value="InterPro"/>
</dbReference>
<keyword evidence="2 4" id="KW-0479">Metal-binding</keyword>
<feature type="domain" description="Cytochrome c" evidence="5">
    <location>
        <begin position="38"/>
        <end position="146"/>
    </location>
</feature>
<dbReference type="GO" id="GO:0046872">
    <property type="term" value="F:metal ion binding"/>
    <property type="evidence" value="ECO:0007669"/>
    <property type="project" value="UniProtKB-KW"/>
</dbReference>
<dbReference type="AlphaFoldDB" id="A0A1I4B866"/>
<gene>
    <name evidence="6" type="ORF">SAMN04488036_101828</name>
</gene>
<dbReference type="GO" id="GO:0009055">
    <property type="term" value="F:electron transfer activity"/>
    <property type="evidence" value="ECO:0007669"/>
    <property type="project" value="InterPro"/>
</dbReference>
<evidence type="ECO:0000313" key="6">
    <source>
        <dbReference type="EMBL" id="SFK64096.1"/>
    </source>
</evidence>
<evidence type="ECO:0000256" key="1">
    <source>
        <dbReference type="ARBA" id="ARBA00022617"/>
    </source>
</evidence>
<dbReference type="Gene3D" id="1.10.760.10">
    <property type="entry name" value="Cytochrome c-like domain"/>
    <property type="match status" value="2"/>
</dbReference>
<dbReference type="PANTHER" id="PTHR35008">
    <property type="entry name" value="BLL4482 PROTEIN-RELATED"/>
    <property type="match status" value="1"/>
</dbReference>
<reference evidence="7" key="1">
    <citation type="submission" date="2016-10" db="EMBL/GenBank/DDBJ databases">
        <authorList>
            <person name="Varghese N."/>
            <person name="Submissions S."/>
        </authorList>
    </citation>
    <scope>NUCLEOTIDE SEQUENCE [LARGE SCALE GENOMIC DNA]</scope>
    <source>
        <strain evidence="7">DSM 28453</strain>
    </source>
</reference>
<dbReference type="InterPro" id="IPR051459">
    <property type="entry name" value="Cytochrome_c-type_DH"/>
</dbReference>
<evidence type="ECO:0000256" key="2">
    <source>
        <dbReference type="ARBA" id="ARBA00022723"/>
    </source>
</evidence>
<feature type="domain" description="Cytochrome c" evidence="5">
    <location>
        <begin position="186"/>
        <end position="292"/>
    </location>
</feature>
<evidence type="ECO:0000259" key="5">
    <source>
        <dbReference type="PROSITE" id="PS51007"/>
    </source>
</evidence>
<evidence type="ECO:0000313" key="7">
    <source>
        <dbReference type="Proteomes" id="UP000198851"/>
    </source>
</evidence>
<sequence length="292" mass="31417">MKRFISAICVLAFIGLGVFFWITRPHTLPADALTGLTADVDHGETVFHAAGCASCHTAPNAESTDAPVLSGGQRFPSDFGTFLAPNISSDATQGIGDWSALDLANAMLRGVSPEGAHYYPAFPYASYIRMQPQDVVDLHAYLATLPASDTASQPHEVGFPFNIRRSVGGWKWLYLDDSWVMPAETAQLERGRYLVEAMGHCGECHTPRGALGAMDRTAWLSGAPDPSGKGNIPDITPASLTWSDADITYYFETGFTPDFDSAGGHMAQVVENLSKLTAQDREAVTAYLKALP</sequence>